<sequence>LKPSPFMKKREARAVDNFLWEMEQYLEDVNVVDDASKIKMATR</sequence>
<name>A0A699VMD9_TANCI</name>
<gene>
    <name evidence="1" type="ORF">Tci_908346</name>
</gene>
<reference evidence="1" key="1">
    <citation type="journal article" date="2019" name="Sci. Rep.">
        <title>Draft genome of Tanacetum cinerariifolium, the natural source of mosquito coil.</title>
        <authorList>
            <person name="Yamashiro T."/>
            <person name="Shiraishi A."/>
            <person name="Satake H."/>
            <person name="Nakayama K."/>
        </authorList>
    </citation>
    <scope>NUCLEOTIDE SEQUENCE</scope>
</reference>
<dbReference type="AlphaFoldDB" id="A0A699VMD9"/>
<dbReference type="EMBL" id="BKCJ011470940">
    <property type="protein sequence ID" value="GFD36377.1"/>
    <property type="molecule type" value="Genomic_DNA"/>
</dbReference>
<comment type="caution">
    <text evidence="1">The sequence shown here is derived from an EMBL/GenBank/DDBJ whole genome shotgun (WGS) entry which is preliminary data.</text>
</comment>
<organism evidence="1">
    <name type="scientific">Tanacetum cinerariifolium</name>
    <name type="common">Dalmatian daisy</name>
    <name type="synonym">Chrysanthemum cinerariifolium</name>
    <dbReference type="NCBI Taxonomy" id="118510"/>
    <lineage>
        <taxon>Eukaryota</taxon>
        <taxon>Viridiplantae</taxon>
        <taxon>Streptophyta</taxon>
        <taxon>Embryophyta</taxon>
        <taxon>Tracheophyta</taxon>
        <taxon>Spermatophyta</taxon>
        <taxon>Magnoliopsida</taxon>
        <taxon>eudicotyledons</taxon>
        <taxon>Gunneridae</taxon>
        <taxon>Pentapetalae</taxon>
        <taxon>asterids</taxon>
        <taxon>campanulids</taxon>
        <taxon>Asterales</taxon>
        <taxon>Asteraceae</taxon>
        <taxon>Asteroideae</taxon>
        <taxon>Anthemideae</taxon>
        <taxon>Anthemidinae</taxon>
        <taxon>Tanacetum</taxon>
    </lineage>
</organism>
<protein>
    <submittedName>
        <fullName evidence="1">Putative retrotransposon Gag domain, aspartic peptidase domain protein</fullName>
    </submittedName>
</protein>
<proteinExistence type="predicted"/>
<feature type="non-terminal residue" evidence="1">
    <location>
        <position position="1"/>
    </location>
</feature>
<evidence type="ECO:0000313" key="1">
    <source>
        <dbReference type="EMBL" id="GFD36377.1"/>
    </source>
</evidence>
<accession>A0A699VMD9</accession>